<feature type="chain" id="PRO_5025689020" evidence="1">
    <location>
        <begin position="23"/>
        <end position="108"/>
    </location>
</feature>
<name>A0A6B0UIQ9_IXORI</name>
<evidence type="ECO:0000256" key="1">
    <source>
        <dbReference type="SAM" id="SignalP"/>
    </source>
</evidence>
<proteinExistence type="predicted"/>
<dbReference type="AlphaFoldDB" id="A0A6B0UIQ9"/>
<dbReference type="EMBL" id="GIFC01007370">
    <property type="protein sequence ID" value="MXU89453.1"/>
    <property type="molecule type" value="Transcribed_RNA"/>
</dbReference>
<organism evidence="2">
    <name type="scientific">Ixodes ricinus</name>
    <name type="common">Common tick</name>
    <name type="synonym">Acarus ricinus</name>
    <dbReference type="NCBI Taxonomy" id="34613"/>
    <lineage>
        <taxon>Eukaryota</taxon>
        <taxon>Metazoa</taxon>
        <taxon>Ecdysozoa</taxon>
        <taxon>Arthropoda</taxon>
        <taxon>Chelicerata</taxon>
        <taxon>Arachnida</taxon>
        <taxon>Acari</taxon>
        <taxon>Parasitiformes</taxon>
        <taxon>Ixodida</taxon>
        <taxon>Ixodoidea</taxon>
        <taxon>Ixodidae</taxon>
        <taxon>Ixodinae</taxon>
        <taxon>Ixodes</taxon>
    </lineage>
</organism>
<feature type="signal peptide" evidence="1">
    <location>
        <begin position="1"/>
        <end position="22"/>
    </location>
</feature>
<accession>A0A6B0UIQ9</accession>
<reference evidence="2" key="1">
    <citation type="submission" date="2019-12" db="EMBL/GenBank/DDBJ databases">
        <title>An insight into the sialome of adult female Ixodes ricinus ticks feeding for 6 days.</title>
        <authorList>
            <person name="Perner J."/>
            <person name="Ribeiro J.M.C."/>
        </authorList>
    </citation>
    <scope>NUCLEOTIDE SEQUENCE</scope>
    <source>
        <strain evidence="2">Semi-engorged</strain>
        <tissue evidence="2">Salivary glands</tissue>
    </source>
</reference>
<evidence type="ECO:0000313" key="2">
    <source>
        <dbReference type="EMBL" id="MXU89453.1"/>
    </source>
</evidence>
<sequence length="108" mass="11611">MALTCVPLIWLLCLCWHHSTCGGLAAPHHRRHTPQAACADRSTCVEAPGPSPDAPVQMIVHLGSLKPGRPHRQGQHYTTQLQRSSHSLLPLASGALVHSTGVLECIQC</sequence>
<keyword evidence="1" id="KW-0732">Signal</keyword>
<protein>
    <submittedName>
        <fullName evidence="2">Putative secreted protein</fullName>
    </submittedName>
</protein>